<feature type="region of interest" description="Disordered" evidence="1">
    <location>
        <begin position="1"/>
        <end position="48"/>
    </location>
</feature>
<reference evidence="3" key="1">
    <citation type="submission" date="2019-10" db="EMBL/GenBank/DDBJ databases">
        <authorList>
            <consortium name="DOE Joint Genome Institute"/>
            <person name="Kuo A."/>
            <person name="Miyauchi S."/>
            <person name="Kiss E."/>
            <person name="Drula E."/>
            <person name="Kohler A."/>
            <person name="Sanchez-Garcia M."/>
            <person name="Andreopoulos B."/>
            <person name="Barry K.W."/>
            <person name="Bonito G."/>
            <person name="Buee M."/>
            <person name="Carver A."/>
            <person name="Chen C."/>
            <person name="Cichocki N."/>
            <person name="Clum A."/>
            <person name="Culley D."/>
            <person name="Crous P.W."/>
            <person name="Fauchery L."/>
            <person name="Girlanda M."/>
            <person name="Hayes R."/>
            <person name="Keri Z."/>
            <person name="LaButti K."/>
            <person name="Lipzen A."/>
            <person name="Lombard V."/>
            <person name="Magnuson J."/>
            <person name="Maillard F."/>
            <person name="Morin E."/>
            <person name="Murat C."/>
            <person name="Nolan M."/>
            <person name="Ohm R."/>
            <person name="Pangilinan J."/>
            <person name="Pereira M."/>
            <person name="Perotto S."/>
            <person name="Peter M."/>
            <person name="Riley R."/>
            <person name="Sitrit Y."/>
            <person name="Stielow B."/>
            <person name="Szollosi G."/>
            <person name="Zifcakova L."/>
            <person name="Stursova M."/>
            <person name="Spatafora J.W."/>
            <person name="Tedersoo L."/>
            <person name="Vaario L.-M."/>
            <person name="Yamada A."/>
            <person name="Yan M."/>
            <person name="Wang P."/>
            <person name="Xu J."/>
            <person name="Bruns T."/>
            <person name="Baldrian P."/>
            <person name="Vilgalys R."/>
            <person name="Henrissat B."/>
            <person name="Grigoriev I.V."/>
            <person name="Hibbett D."/>
            <person name="Nagy L.G."/>
            <person name="Martin F.M."/>
        </authorList>
    </citation>
    <scope>NUCLEOTIDE SEQUENCE</scope>
    <source>
        <strain evidence="3">Prilba</strain>
    </source>
</reference>
<evidence type="ECO:0000313" key="4">
    <source>
        <dbReference type="Proteomes" id="UP000759537"/>
    </source>
</evidence>
<dbReference type="OrthoDB" id="445556at2759"/>
<comment type="caution">
    <text evidence="3">The sequence shown here is derived from an EMBL/GenBank/DDBJ whole genome shotgun (WGS) entry which is preliminary data.</text>
</comment>
<reference evidence="3" key="2">
    <citation type="journal article" date="2020" name="Nat. Commun.">
        <title>Large-scale genome sequencing of mycorrhizal fungi provides insights into the early evolution of symbiotic traits.</title>
        <authorList>
            <person name="Miyauchi S."/>
            <person name="Kiss E."/>
            <person name="Kuo A."/>
            <person name="Drula E."/>
            <person name="Kohler A."/>
            <person name="Sanchez-Garcia M."/>
            <person name="Morin E."/>
            <person name="Andreopoulos B."/>
            <person name="Barry K.W."/>
            <person name="Bonito G."/>
            <person name="Buee M."/>
            <person name="Carver A."/>
            <person name="Chen C."/>
            <person name="Cichocki N."/>
            <person name="Clum A."/>
            <person name="Culley D."/>
            <person name="Crous P.W."/>
            <person name="Fauchery L."/>
            <person name="Girlanda M."/>
            <person name="Hayes R.D."/>
            <person name="Keri Z."/>
            <person name="LaButti K."/>
            <person name="Lipzen A."/>
            <person name="Lombard V."/>
            <person name="Magnuson J."/>
            <person name="Maillard F."/>
            <person name="Murat C."/>
            <person name="Nolan M."/>
            <person name="Ohm R.A."/>
            <person name="Pangilinan J."/>
            <person name="Pereira M.F."/>
            <person name="Perotto S."/>
            <person name="Peter M."/>
            <person name="Pfister S."/>
            <person name="Riley R."/>
            <person name="Sitrit Y."/>
            <person name="Stielow J.B."/>
            <person name="Szollosi G."/>
            <person name="Zifcakova L."/>
            <person name="Stursova M."/>
            <person name="Spatafora J.W."/>
            <person name="Tedersoo L."/>
            <person name="Vaario L.M."/>
            <person name="Yamada A."/>
            <person name="Yan M."/>
            <person name="Wang P."/>
            <person name="Xu J."/>
            <person name="Bruns T."/>
            <person name="Baldrian P."/>
            <person name="Vilgalys R."/>
            <person name="Dunand C."/>
            <person name="Henrissat B."/>
            <person name="Grigoriev I.V."/>
            <person name="Hibbett D."/>
            <person name="Nagy L.G."/>
            <person name="Martin F.M."/>
        </authorList>
    </citation>
    <scope>NUCLEOTIDE SEQUENCE</scope>
    <source>
        <strain evidence="3">Prilba</strain>
    </source>
</reference>
<dbReference type="Pfam" id="PF00226">
    <property type="entry name" value="DnaJ"/>
    <property type="match status" value="1"/>
</dbReference>
<gene>
    <name evidence="3" type="ORF">DFH94DRAFT_380976</name>
</gene>
<protein>
    <recommendedName>
        <fullName evidence="2">J domain-containing protein</fullName>
    </recommendedName>
</protein>
<feature type="compositionally biased region" description="Basic and acidic residues" evidence="1">
    <location>
        <begin position="188"/>
        <end position="200"/>
    </location>
</feature>
<dbReference type="CDD" id="cd06257">
    <property type="entry name" value="DnaJ"/>
    <property type="match status" value="1"/>
</dbReference>
<feature type="region of interest" description="Disordered" evidence="1">
    <location>
        <begin position="178"/>
        <end position="219"/>
    </location>
</feature>
<dbReference type="Gene3D" id="1.10.287.110">
    <property type="entry name" value="DnaJ domain"/>
    <property type="match status" value="1"/>
</dbReference>
<dbReference type="Proteomes" id="UP000759537">
    <property type="component" value="Unassembled WGS sequence"/>
</dbReference>
<dbReference type="PROSITE" id="PS50076">
    <property type="entry name" value="DNAJ_2"/>
    <property type="match status" value="1"/>
</dbReference>
<keyword evidence="4" id="KW-1185">Reference proteome</keyword>
<name>A0A9P5MZS7_9AGAM</name>
<evidence type="ECO:0000256" key="1">
    <source>
        <dbReference type="SAM" id="MobiDB-lite"/>
    </source>
</evidence>
<evidence type="ECO:0000259" key="2">
    <source>
        <dbReference type="PROSITE" id="PS50076"/>
    </source>
</evidence>
<dbReference type="EMBL" id="WHVB01000005">
    <property type="protein sequence ID" value="KAF8482787.1"/>
    <property type="molecule type" value="Genomic_DNA"/>
</dbReference>
<organism evidence="3 4">
    <name type="scientific">Russula ochroleuca</name>
    <dbReference type="NCBI Taxonomy" id="152965"/>
    <lineage>
        <taxon>Eukaryota</taxon>
        <taxon>Fungi</taxon>
        <taxon>Dikarya</taxon>
        <taxon>Basidiomycota</taxon>
        <taxon>Agaricomycotina</taxon>
        <taxon>Agaricomycetes</taxon>
        <taxon>Russulales</taxon>
        <taxon>Russulaceae</taxon>
        <taxon>Russula</taxon>
    </lineage>
</organism>
<proteinExistence type="predicted"/>
<feature type="compositionally biased region" description="Low complexity" evidence="1">
    <location>
        <begin position="206"/>
        <end position="219"/>
    </location>
</feature>
<evidence type="ECO:0000313" key="3">
    <source>
        <dbReference type="EMBL" id="KAF8482787.1"/>
    </source>
</evidence>
<feature type="domain" description="J" evidence="2">
    <location>
        <begin position="45"/>
        <end position="106"/>
    </location>
</feature>
<dbReference type="SUPFAM" id="SSF46565">
    <property type="entry name" value="Chaperone J-domain"/>
    <property type="match status" value="1"/>
</dbReference>
<dbReference type="InterPro" id="IPR001623">
    <property type="entry name" value="DnaJ_domain"/>
</dbReference>
<accession>A0A9P5MZS7</accession>
<dbReference type="AlphaFoldDB" id="A0A9P5MZS7"/>
<dbReference type="InterPro" id="IPR036869">
    <property type="entry name" value="J_dom_sf"/>
</dbReference>
<sequence>MHALLRSGCHRSGPQISRLTRPSAFATSSSSSSNPYPYPPNSNPTPHQIFHLPLNASQKEVKSRYYELVRIYHPDSPIARAYPPDVSEARFYVISTSYDVLRGRRATLDPNAPDETPHPRVDLHALWRAKQRHRRDPMEPVDDRWKDGVLLGSLFLALVAFVYQISASRLKTVDEALQTSKRSGPEGTGHRRASEQRHDLQLLTAPNSDPSDNTSSPLR</sequence>